<keyword evidence="3" id="KW-1185">Reference proteome</keyword>
<dbReference type="AlphaFoldDB" id="A0A4Z2HS69"/>
<reference evidence="2 3" key="1">
    <citation type="submission" date="2019-03" db="EMBL/GenBank/DDBJ databases">
        <title>First draft genome of Liparis tanakae, snailfish: a comprehensive survey of snailfish specific genes.</title>
        <authorList>
            <person name="Kim W."/>
            <person name="Song I."/>
            <person name="Jeong J.-H."/>
            <person name="Kim D."/>
            <person name="Kim S."/>
            <person name="Ryu S."/>
            <person name="Song J.Y."/>
            <person name="Lee S.K."/>
        </authorList>
    </citation>
    <scope>NUCLEOTIDE SEQUENCE [LARGE SCALE GENOMIC DNA]</scope>
    <source>
        <tissue evidence="2">Muscle</tissue>
    </source>
</reference>
<sequence length="85" mass="9237">MEEIALGKKLFLNQRTAPPSISQVVLLDAILQEKEGTRDSRRFIDDGSPRIRVHAAARRSSGGGGQGKKRPLPSVKDALNSLTDL</sequence>
<dbReference type="EMBL" id="SRLO01000186">
    <property type="protein sequence ID" value="TNN68686.1"/>
    <property type="molecule type" value="Genomic_DNA"/>
</dbReference>
<dbReference type="Proteomes" id="UP000314294">
    <property type="component" value="Unassembled WGS sequence"/>
</dbReference>
<feature type="region of interest" description="Disordered" evidence="1">
    <location>
        <begin position="56"/>
        <end position="85"/>
    </location>
</feature>
<gene>
    <name evidence="2" type="ORF">EYF80_021095</name>
</gene>
<proteinExistence type="predicted"/>
<evidence type="ECO:0000313" key="3">
    <source>
        <dbReference type="Proteomes" id="UP000314294"/>
    </source>
</evidence>
<evidence type="ECO:0000313" key="2">
    <source>
        <dbReference type="EMBL" id="TNN68686.1"/>
    </source>
</evidence>
<comment type="caution">
    <text evidence="2">The sequence shown here is derived from an EMBL/GenBank/DDBJ whole genome shotgun (WGS) entry which is preliminary data.</text>
</comment>
<organism evidence="2 3">
    <name type="scientific">Liparis tanakae</name>
    <name type="common">Tanaka's snailfish</name>
    <dbReference type="NCBI Taxonomy" id="230148"/>
    <lineage>
        <taxon>Eukaryota</taxon>
        <taxon>Metazoa</taxon>
        <taxon>Chordata</taxon>
        <taxon>Craniata</taxon>
        <taxon>Vertebrata</taxon>
        <taxon>Euteleostomi</taxon>
        <taxon>Actinopterygii</taxon>
        <taxon>Neopterygii</taxon>
        <taxon>Teleostei</taxon>
        <taxon>Neoteleostei</taxon>
        <taxon>Acanthomorphata</taxon>
        <taxon>Eupercaria</taxon>
        <taxon>Perciformes</taxon>
        <taxon>Cottioidei</taxon>
        <taxon>Cottales</taxon>
        <taxon>Liparidae</taxon>
        <taxon>Liparis</taxon>
    </lineage>
</organism>
<evidence type="ECO:0000256" key="1">
    <source>
        <dbReference type="SAM" id="MobiDB-lite"/>
    </source>
</evidence>
<protein>
    <submittedName>
        <fullName evidence="2">Uncharacterized protein</fullName>
    </submittedName>
</protein>
<name>A0A4Z2HS69_9TELE</name>
<accession>A0A4Z2HS69</accession>